<evidence type="ECO:0000256" key="2">
    <source>
        <dbReference type="PROSITE-ProRule" id="PRU00591"/>
    </source>
</evidence>
<reference evidence="4 8" key="2">
    <citation type="submission" date="2019-07" db="EMBL/GenBank/DDBJ databases">
        <title>Whole genome shotgun sequence of Clostridium butyricum NBRC 3858.</title>
        <authorList>
            <person name="Hosoyama A."/>
            <person name="Uohara A."/>
            <person name="Ohji S."/>
            <person name="Ichikawa N."/>
        </authorList>
    </citation>
    <scope>NUCLEOTIDE SEQUENCE [LARGE SCALE GENOMIC DNA]</scope>
    <source>
        <strain evidence="4 8">NBRC 3858</strain>
    </source>
</reference>
<sequence>MIKRNNKNIALFLSTLITLAPVAAFADDNVSNTKGQANTSSIEKNSEINSSKETEENIRYNVGWVQNSDGSYYLYDGLGDIVKSSWCKVGGKWYYLKDDGKMATGWVKNEGSWYYVGQWGNMHKGWIKDGGLWYYLNEDGIMQRGWVYSNNSWYYLNEYGAMVTNAVIDGYKLGPDGVCE</sequence>
<feature type="signal peptide" evidence="3">
    <location>
        <begin position="1"/>
        <end position="26"/>
    </location>
</feature>
<dbReference type="Proteomes" id="UP000238081">
    <property type="component" value="Unassembled WGS sequence"/>
</dbReference>
<reference evidence="5 9" key="3">
    <citation type="submission" date="2020-01" db="EMBL/GenBank/DDBJ databases">
        <title>Genome sequence of a 1,3-propanediol producer, Clostridium butyricum S3.</title>
        <authorList>
            <person name="Zhou J."/>
        </authorList>
    </citation>
    <scope>NUCLEOTIDE SEQUENCE [LARGE SCALE GENOMIC DNA]</scope>
    <source>
        <strain evidence="5 9">S3</strain>
    </source>
</reference>
<evidence type="ECO:0000256" key="1">
    <source>
        <dbReference type="ARBA" id="ARBA00022737"/>
    </source>
</evidence>
<dbReference type="EMBL" id="WOFV02000040">
    <property type="protein sequence ID" value="NAS18684.1"/>
    <property type="molecule type" value="Genomic_DNA"/>
</dbReference>
<evidence type="ECO:0000313" key="6">
    <source>
        <dbReference type="EMBL" id="PPV13018.1"/>
    </source>
</evidence>
<dbReference type="Gene3D" id="2.10.270.10">
    <property type="entry name" value="Cholin Binding"/>
    <property type="match status" value="1"/>
</dbReference>
<dbReference type="Pfam" id="PF19127">
    <property type="entry name" value="Choline_bind_3"/>
    <property type="match status" value="2"/>
</dbReference>
<evidence type="ECO:0000256" key="3">
    <source>
        <dbReference type="SAM" id="SignalP"/>
    </source>
</evidence>
<dbReference type="AlphaFoldDB" id="A0A2S7F7I5"/>
<feature type="repeat" description="Cell wall-binding" evidence="2">
    <location>
        <begin position="143"/>
        <end position="162"/>
    </location>
</feature>
<dbReference type="EMBL" id="LRDH01000129">
    <property type="protein sequence ID" value="PPV13018.1"/>
    <property type="molecule type" value="Genomic_DNA"/>
</dbReference>
<dbReference type="Proteomes" id="UP000321089">
    <property type="component" value="Unassembled WGS sequence"/>
</dbReference>
<feature type="repeat" description="Cell wall-binding" evidence="2">
    <location>
        <begin position="103"/>
        <end position="122"/>
    </location>
</feature>
<feature type="repeat" description="Cell wall-binding" evidence="2">
    <location>
        <begin position="123"/>
        <end position="142"/>
    </location>
</feature>
<comment type="caution">
    <text evidence="6">The sequence shown here is derived from an EMBL/GenBank/DDBJ whole genome shotgun (WGS) entry which is preliminary data.</text>
</comment>
<organism evidence="6 7">
    <name type="scientific">Clostridium butyricum</name>
    <dbReference type="NCBI Taxonomy" id="1492"/>
    <lineage>
        <taxon>Bacteria</taxon>
        <taxon>Bacillati</taxon>
        <taxon>Bacillota</taxon>
        <taxon>Clostridia</taxon>
        <taxon>Eubacteriales</taxon>
        <taxon>Clostridiaceae</taxon>
        <taxon>Clostridium</taxon>
    </lineage>
</organism>
<dbReference type="SUPFAM" id="SSF69360">
    <property type="entry name" value="Cell wall binding repeat"/>
    <property type="match status" value="1"/>
</dbReference>
<keyword evidence="3" id="KW-0732">Signal</keyword>
<keyword evidence="6" id="KW-0645">Protease</keyword>
<evidence type="ECO:0000313" key="9">
    <source>
        <dbReference type="Proteomes" id="UP000474042"/>
    </source>
</evidence>
<gene>
    <name evidence="6" type="ORF">AWN73_04470</name>
    <name evidence="4" type="ORF">CBU02nite_28170</name>
    <name evidence="5" type="ORF">GND98_012600</name>
</gene>
<dbReference type="InterPro" id="IPR018337">
    <property type="entry name" value="Cell_wall/Cho-bd_repeat"/>
</dbReference>
<dbReference type="GO" id="GO:0006508">
    <property type="term" value="P:proteolysis"/>
    <property type="evidence" value="ECO:0007669"/>
    <property type="project" value="UniProtKB-KW"/>
</dbReference>
<dbReference type="Proteomes" id="UP000474042">
    <property type="component" value="Unassembled WGS sequence"/>
</dbReference>
<dbReference type="EMBL" id="BKBC01000045">
    <property type="protein sequence ID" value="GEQ22311.1"/>
    <property type="molecule type" value="Genomic_DNA"/>
</dbReference>
<accession>A0A2S7F7I5</accession>
<evidence type="ECO:0000313" key="8">
    <source>
        <dbReference type="Proteomes" id="UP000321089"/>
    </source>
</evidence>
<feature type="chain" id="PRO_5036049641" evidence="3">
    <location>
        <begin position="27"/>
        <end position="180"/>
    </location>
</feature>
<proteinExistence type="predicted"/>
<feature type="repeat" description="Cell wall-binding" evidence="2">
    <location>
        <begin position="83"/>
        <end position="102"/>
    </location>
</feature>
<evidence type="ECO:0000313" key="7">
    <source>
        <dbReference type="Proteomes" id="UP000238081"/>
    </source>
</evidence>
<keyword evidence="6" id="KW-0378">Hydrolase</keyword>
<keyword evidence="1" id="KW-0677">Repeat</keyword>
<dbReference type="GO" id="GO:0008233">
    <property type="term" value="F:peptidase activity"/>
    <property type="evidence" value="ECO:0007669"/>
    <property type="project" value="UniProtKB-KW"/>
</dbReference>
<protein>
    <submittedName>
        <fullName evidence="6">Collagenolytic protease</fullName>
    </submittedName>
</protein>
<evidence type="ECO:0000313" key="5">
    <source>
        <dbReference type="EMBL" id="NAS18684.1"/>
    </source>
</evidence>
<name>A0A2S7F7I5_CLOBU</name>
<reference evidence="6 7" key="1">
    <citation type="submission" date="2016-01" db="EMBL/GenBank/DDBJ databases">
        <title>Characterization of the Clostridium difficile lineages that are prevalent in Hong Kong and China.</title>
        <authorList>
            <person name="Kwok J.S.-L."/>
            <person name="Lam W.-Y."/>
            <person name="Ip M."/>
            <person name="Chan T.-F."/>
            <person name="Hawkey P.M."/>
            <person name="Tsui S.K.-W."/>
        </authorList>
    </citation>
    <scope>NUCLEOTIDE SEQUENCE [LARGE SCALE GENOMIC DNA]</scope>
    <source>
        <strain evidence="6 7">300064</strain>
    </source>
</reference>
<evidence type="ECO:0000313" key="4">
    <source>
        <dbReference type="EMBL" id="GEQ22311.1"/>
    </source>
</evidence>
<dbReference type="RefSeq" id="WP_027636024.1">
    <property type="nucleotide sequence ID" value="NZ_BKBC01000045.1"/>
</dbReference>
<dbReference type="PROSITE" id="PS51170">
    <property type="entry name" value="CW"/>
    <property type="match status" value="4"/>
</dbReference>